<evidence type="ECO:0000259" key="5">
    <source>
        <dbReference type="Pfam" id="PF01613"/>
    </source>
</evidence>
<comment type="caution">
    <text evidence="6">The sequence shown here is derived from an EMBL/GenBank/DDBJ whole genome shotgun (WGS) entry which is preliminary data.</text>
</comment>
<keyword evidence="7" id="KW-1185">Reference proteome</keyword>
<dbReference type="PANTHER" id="PTHR33798">
    <property type="entry name" value="FLAVOPROTEIN OXYGENASE"/>
    <property type="match status" value="1"/>
</dbReference>
<dbReference type="InterPro" id="IPR002563">
    <property type="entry name" value="Flavin_Rdtase-like_dom"/>
</dbReference>
<reference evidence="6 7" key="1">
    <citation type="submission" date="2020-04" db="EMBL/GenBank/DDBJ databases">
        <authorList>
            <person name="Yoon J."/>
        </authorList>
    </citation>
    <scope>NUCLEOTIDE SEQUENCE [LARGE SCALE GENOMIC DNA]</scope>
    <source>
        <strain evidence="6 7">DJ-13</strain>
    </source>
</reference>
<evidence type="ECO:0000256" key="3">
    <source>
        <dbReference type="ARBA" id="ARBA00022643"/>
    </source>
</evidence>
<dbReference type="Pfam" id="PF01613">
    <property type="entry name" value="Flavin_Reduct"/>
    <property type="match status" value="1"/>
</dbReference>
<comment type="cofactor">
    <cofactor evidence="1">
        <name>FMN</name>
        <dbReference type="ChEBI" id="CHEBI:58210"/>
    </cofactor>
</comment>
<evidence type="ECO:0000313" key="6">
    <source>
        <dbReference type="EMBL" id="NKI30852.1"/>
    </source>
</evidence>
<evidence type="ECO:0000256" key="4">
    <source>
        <dbReference type="ARBA" id="ARBA00038054"/>
    </source>
</evidence>
<evidence type="ECO:0000313" key="7">
    <source>
        <dbReference type="Proteomes" id="UP000718451"/>
    </source>
</evidence>
<sequence length="203" mass="22998">MQEFSFESLMQLPSRYRGVLLNKISGLKPANLIGTKSEAGQTNLAVFNSVVHIGANPPYLGFILRPTTVERHTYNNIKATGVYTINQITTQIHQKAHQTSANYERDNSEFDAVGLTEYFHQDFHAPFVMESHIKIGLRFEEEQYIKCNDTRLVIGKIEHLLLPDDMIEKDGNISLEQLDSVTIGGLDSYFSIEKLGRYAYAKP</sequence>
<evidence type="ECO:0000256" key="2">
    <source>
        <dbReference type="ARBA" id="ARBA00022630"/>
    </source>
</evidence>
<dbReference type="EMBL" id="JAAWWL010000001">
    <property type="protein sequence ID" value="NKI30852.1"/>
    <property type="molecule type" value="Genomic_DNA"/>
</dbReference>
<dbReference type="InterPro" id="IPR012349">
    <property type="entry name" value="Split_barrel_FMN-bd"/>
</dbReference>
<name>A0ABX1GPY4_9FLAO</name>
<keyword evidence="3" id="KW-0288">FMN</keyword>
<feature type="domain" description="Flavin reductase like" evidence="5">
    <location>
        <begin position="29"/>
        <end position="166"/>
    </location>
</feature>
<keyword evidence="2" id="KW-0285">Flavoprotein</keyword>
<dbReference type="RefSeq" id="WP_168551079.1">
    <property type="nucleotide sequence ID" value="NZ_JAAWWL010000001.1"/>
</dbReference>
<dbReference type="PANTHER" id="PTHR33798:SF5">
    <property type="entry name" value="FLAVIN REDUCTASE LIKE DOMAIN-CONTAINING PROTEIN"/>
    <property type="match status" value="1"/>
</dbReference>
<proteinExistence type="inferred from homology"/>
<protein>
    <submittedName>
        <fullName evidence="6">Flavin oxidoreductase</fullName>
    </submittedName>
</protein>
<accession>A0ABX1GPY4</accession>
<dbReference type="SUPFAM" id="SSF50475">
    <property type="entry name" value="FMN-binding split barrel"/>
    <property type="match status" value="1"/>
</dbReference>
<gene>
    <name evidence="6" type="ORF">HCU67_02780</name>
</gene>
<evidence type="ECO:0000256" key="1">
    <source>
        <dbReference type="ARBA" id="ARBA00001917"/>
    </source>
</evidence>
<comment type="similarity">
    <text evidence="4">Belongs to the flavoredoxin family.</text>
</comment>
<organism evidence="6 7">
    <name type="scientific">Croceivirga thetidis</name>
    <dbReference type="NCBI Taxonomy" id="2721623"/>
    <lineage>
        <taxon>Bacteria</taxon>
        <taxon>Pseudomonadati</taxon>
        <taxon>Bacteroidota</taxon>
        <taxon>Flavobacteriia</taxon>
        <taxon>Flavobacteriales</taxon>
        <taxon>Flavobacteriaceae</taxon>
        <taxon>Croceivirga</taxon>
    </lineage>
</organism>
<dbReference type="Gene3D" id="2.30.110.10">
    <property type="entry name" value="Electron Transport, Fmn-binding Protein, Chain A"/>
    <property type="match status" value="1"/>
</dbReference>
<dbReference type="Proteomes" id="UP000718451">
    <property type="component" value="Unassembled WGS sequence"/>
</dbReference>